<evidence type="ECO:0000313" key="2">
    <source>
        <dbReference type="EMBL" id="GKT32793.1"/>
    </source>
</evidence>
<feature type="compositionally biased region" description="Polar residues" evidence="1">
    <location>
        <begin position="114"/>
        <end position="125"/>
    </location>
</feature>
<comment type="caution">
    <text evidence="2">The sequence shown here is derived from an EMBL/GenBank/DDBJ whole genome shotgun (WGS) entry which is preliminary data.</text>
</comment>
<sequence>MNCAKKVELPHNIHTCTSSVDKELHTTSLPPSRSTPHHTHLSSLVSPVSQPRSYGSGDPIYVLVGCVFVGPSLENCAKKVELPHNIHTCTSSVDKELHTTSLPPSRSTPHHTHLSSLVSPVSQPRSYGSGDPIYVRDFPSIPMPRLSLHKLILKDTLARIISLESYHRYRMASLEDEQCLDIPPLPSLYQVRRYLDTVDNYGCKHKGISYVGFGSIIKSLRDESSVFKHLSHFSPYISPPSRPSYEPVAYSSYGEALKTFSKDMGIEVGSQRPFSASSLTEYVRECRIRDIAPMVFVRVILFVDGVATALGGNTALSMKLSLVNIMTTCRSMNGAWRESCVMKEDKNASTLPAEIILIESRKLQSGFKIPTMEGPAFIFGSLQAVVADHPQRCDFTCCKRNRCLWCHAEKLEMLFGIKRTPRSHLQTGLFPTTASDDFVPRHLFLSDPLHMFQLGIISSITTLVKTITSPEGQREVDSRLRALDEEEGIADEELIARRRVRSTMPLEVSEEWFYQQLVKTITTHANYLFKVLFARAHNPELETLMFKHREFLLPLAWEILELYGCAANIDSDPYEATTLSSHETSSKVIEGKLDGKKMKIILHIDEALSLDSNCAGPGDKFGIRFVLMRQVLIETACANDEGSEESFSELKKVIEGKLDGKKMKIILHIDEALSLDSNCAGPGDKFGIRFVLMRQVLIETACHLCPDPAQINQFLSKGLHTR</sequence>
<feature type="region of interest" description="Disordered" evidence="1">
    <location>
        <begin position="97"/>
        <end position="125"/>
    </location>
</feature>
<gene>
    <name evidence="2" type="ORF">ADUPG1_006859</name>
</gene>
<name>A0ABQ5KJT9_9EUKA</name>
<organism evidence="2 3">
    <name type="scientific">Aduncisulcus paluster</name>
    <dbReference type="NCBI Taxonomy" id="2918883"/>
    <lineage>
        <taxon>Eukaryota</taxon>
        <taxon>Metamonada</taxon>
        <taxon>Carpediemonas-like organisms</taxon>
        <taxon>Aduncisulcus</taxon>
    </lineage>
</organism>
<evidence type="ECO:0000256" key="1">
    <source>
        <dbReference type="SAM" id="MobiDB-lite"/>
    </source>
</evidence>
<feature type="region of interest" description="Disordered" evidence="1">
    <location>
        <begin position="21"/>
        <end position="49"/>
    </location>
</feature>
<accession>A0ABQ5KJT9</accession>
<protein>
    <submittedName>
        <fullName evidence="2">Uncharacterized protein</fullName>
    </submittedName>
</protein>
<proteinExistence type="predicted"/>
<keyword evidence="3" id="KW-1185">Reference proteome</keyword>
<reference evidence="2" key="1">
    <citation type="submission" date="2022-03" db="EMBL/GenBank/DDBJ databases">
        <title>Draft genome sequence of Aduncisulcus paluster, a free-living microaerophilic Fornicata.</title>
        <authorList>
            <person name="Yuyama I."/>
            <person name="Kume K."/>
            <person name="Tamura T."/>
            <person name="Inagaki Y."/>
            <person name="Hashimoto T."/>
        </authorList>
    </citation>
    <scope>NUCLEOTIDE SEQUENCE</scope>
    <source>
        <strain evidence="2">NY0171</strain>
    </source>
</reference>
<dbReference type="EMBL" id="BQXS01010055">
    <property type="protein sequence ID" value="GKT32793.1"/>
    <property type="molecule type" value="Genomic_DNA"/>
</dbReference>
<dbReference type="Proteomes" id="UP001057375">
    <property type="component" value="Unassembled WGS sequence"/>
</dbReference>
<evidence type="ECO:0000313" key="3">
    <source>
        <dbReference type="Proteomes" id="UP001057375"/>
    </source>
</evidence>